<evidence type="ECO:0000313" key="4">
    <source>
        <dbReference type="Proteomes" id="UP000673691"/>
    </source>
</evidence>
<feature type="region of interest" description="Disordered" evidence="2">
    <location>
        <begin position="110"/>
        <end position="137"/>
    </location>
</feature>
<dbReference type="Proteomes" id="UP000673691">
    <property type="component" value="Unassembled WGS sequence"/>
</dbReference>
<proteinExistence type="predicted"/>
<gene>
    <name evidence="3" type="ORF">BJ554DRAFT_2771</name>
</gene>
<evidence type="ECO:0000256" key="2">
    <source>
        <dbReference type="SAM" id="MobiDB-lite"/>
    </source>
</evidence>
<evidence type="ECO:0000256" key="1">
    <source>
        <dbReference type="SAM" id="Coils"/>
    </source>
</evidence>
<sequence>PKDQFAERIESAPEVPDEKGRTRKPPADGKDKSPEPPESVAPAPAAEGGCGLEQRPRSGPRKAPDELPIRSENRLARRSDSSLFLTESGAIIRENVSSVFGELGSNIWRDGPLGDQEGSDERPANAAAVGGDGQQYPAGHKAASMVDFYNRKLAAADFDRNRLAHELTLLRRSFTSAHAFKVKLEAAEREKRFRQADLTDRERDISEMRDRAAKERLRADELAANLESHMQQLFTVTEQNEWLRKENARLMDREKRLHRKLSRGAESRKSPGEELRRSLELTSLLEQVDALRKEISRLKVLEHRL</sequence>
<reference evidence="3 4" key="1">
    <citation type="journal article" name="Sci. Rep.">
        <title>Genome-scale phylogenetic analyses confirm Olpidium as the closest living zoosporic fungus to the non-flagellated, terrestrial fungi.</title>
        <authorList>
            <person name="Chang Y."/>
            <person name="Rochon D."/>
            <person name="Sekimoto S."/>
            <person name="Wang Y."/>
            <person name="Chovatia M."/>
            <person name="Sandor L."/>
            <person name="Salamov A."/>
            <person name="Grigoriev I.V."/>
            <person name="Stajich J.E."/>
            <person name="Spatafora J.W."/>
        </authorList>
    </citation>
    <scope>NUCLEOTIDE SEQUENCE [LARGE SCALE GENOMIC DNA]</scope>
    <source>
        <strain evidence="3">S191</strain>
    </source>
</reference>
<organism evidence="3 4">
    <name type="scientific">Olpidium bornovanus</name>
    <dbReference type="NCBI Taxonomy" id="278681"/>
    <lineage>
        <taxon>Eukaryota</taxon>
        <taxon>Fungi</taxon>
        <taxon>Fungi incertae sedis</taxon>
        <taxon>Olpidiomycota</taxon>
        <taxon>Olpidiomycotina</taxon>
        <taxon>Olpidiomycetes</taxon>
        <taxon>Olpidiales</taxon>
        <taxon>Olpidiaceae</taxon>
        <taxon>Olpidium</taxon>
    </lineage>
</organism>
<evidence type="ECO:0000313" key="3">
    <source>
        <dbReference type="EMBL" id="KAG5457264.1"/>
    </source>
</evidence>
<keyword evidence="1" id="KW-0175">Coiled coil</keyword>
<feature type="non-terminal residue" evidence="3">
    <location>
        <position position="1"/>
    </location>
</feature>
<feature type="compositionally biased region" description="Low complexity" evidence="2">
    <location>
        <begin position="38"/>
        <end position="47"/>
    </location>
</feature>
<keyword evidence="4" id="KW-1185">Reference proteome</keyword>
<dbReference type="AlphaFoldDB" id="A0A8H7ZQD2"/>
<feature type="compositionally biased region" description="Basic and acidic residues" evidence="2">
    <location>
        <begin position="1"/>
        <end position="35"/>
    </location>
</feature>
<feature type="compositionally biased region" description="Basic and acidic residues" evidence="2">
    <location>
        <begin position="62"/>
        <end position="74"/>
    </location>
</feature>
<dbReference type="EMBL" id="JAEFCI010010349">
    <property type="protein sequence ID" value="KAG5457264.1"/>
    <property type="molecule type" value="Genomic_DNA"/>
</dbReference>
<protein>
    <submittedName>
        <fullName evidence="3">Uncharacterized protein</fullName>
    </submittedName>
</protein>
<accession>A0A8H7ZQD2</accession>
<feature type="region of interest" description="Disordered" evidence="2">
    <location>
        <begin position="1"/>
        <end position="74"/>
    </location>
</feature>
<feature type="non-terminal residue" evidence="3">
    <location>
        <position position="305"/>
    </location>
</feature>
<comment type="caution">
    <text evidence="3">The sequence shown here is derived from an EMBL/GenBank/DDBJ whole genome shotgun (WGS) entry which is preliminary data.</text>
</comment>
<feature type="coiled-coil region" evidence="1">
    <location>
        <begin position="205"/>
        <end position="232"/>
    </location>
</feature>
<name>A0A8H7ZQD2_9FUNG</name>